<proteinExistence type="predicted"/>
<feature type="region of interest" description="Disordered" evidence="4">
    <location>
        <begin position="1"/>
        <end position="29"/>
    </location>
</feature>
<feature type="transmembrane region" description="Helical" evidence="5">
    <location>
        <begin position="47"/>
        <end position="68"/>
    </location>
</feature>
<dbReference type="InterPro" id="IPR008160">
    <property type="entry name" value="Collagen"/>
</dbReference>
<feature type="domain" description="Olfactomedin-like" evidence="6">
    <location>
        <begin position="282"/>
        <end position="385"/>
    </location>
</feature>
<dbReference type="PANTHER" id="PTHR23192">
    <property type="entry name" value="OLFACTOMEDIN-RELATED"/>
    <property type="match status" value="1"/>
</dbReference>
<dbReference type="InterPro" id="IPR003112">
    <property type="entry name" value="Olfac-like_dom"/>
</dbReference>
<dbReference type="AlphaFoldDB" id="A0A915K806"/>
<dbReference type="PANTHER" id="PTHR23192:SF85">
    <property type="entry name" value="GLIOMEDIN"/>
    <property type="match status" value="1"/>
</dbReference>
<feature type="region of interest" description="Disordered" evidence="4">
    <location>
        <begin position="139"/>
        <end position="186"/>
    </location>
</feature>
<evidence type="ECO:0000313" key="7">
    <source>
        <dbReference type="Proteomes" id="UP000887565"/>
    </source>
</evidence>
<feature type="compositionally biased region" description="Low complexity" evidence="4">
    <location>
        <begin position="142"/>
        <end position="151"/>
    </location>
</feature>
<evidence type="ECO:0000256" key="1">
    <source>
        <dbReference type="ARBA" id="ARBA00004613"/>
    </source>
</evidence>
<sequence length="385" mass="43751">MHSEGKNENLGKIRRKLRKSTKQSSDKIQNERFINEKSAYDTKHLKYLAIGQLLIFTFFVISFGYMYMKLNESSESSGPSPYRRLFDSSSNYQRYLRDTKRSKYRRDGNFNKPARVQKEEMLHVCYKIHDFCTVTNADQKGDPGLPGDEGPSGPPGPGGEPGIVGPAGLPGFPGPPGPPGIDGRDTECSTCEFPGLNIDRNSYCPKVEPITCPSIPRYNIPYIGYLASLDFMQNLTEIIHENGSAKVELEECFQICYERVQTAASRARTTTEIPYIEGAVAHCFLEGLSNPRFHAHSKRYYGAWMRDAMPRRPGDDRKRWTTEEFYGNVLYEYENEAEMRAETPTKRYILPTVFDGTNHVFVNGSLIYHRSGTTKIGRMIAVEKR</sequence>
<evidence type="ECO:0000256" key="2">
    <source>
        <dbReference type="ARBA" id="ARBA00022525"/>
    </source>
</evidence>
<evidence type="ECO:0000256" key="4">
    <source>
        <dbReference type="SAM" id="MobiDB-lite"/>
    </source>
</evidence>
<feature type="compositionally biased region" description="Basic and acidic residues" evidence="4">
    <location>
        <begin position="1"/>
        <end position="11"/>
    </location>
</feature>
<dbReference type="PROSITE" id="PS51132">
    <property type="entry name" value="OLF"/>
    <property type="match status" value="1"/>
</dbReference>
<accession>A0A915K806</accession>
<dbReference type="Pfam" id="PF02191">
    <property type="entry name" value="OLF"/>
    <property type="match status" value="1"/>
</dbReference>
<dbReference type="GO" id="GO:0007165">
    <property type="term" value="P:signal transduction"/>
    <property type="evidence" value="ECO:0007669"/>
    <property type="project" value="TreeGrafter"/>
</dbReference>
<keyword evidence="7" id="KW-1185">Reference proteome</keyword>
<name>A0A915K806_ROMCU</name>
<protein>
    <submittedName>
        <fullName evidence="8">Olfactomedin-like domain-containing protein</fullName>
    </submittedName>
</protein>
<keyword evidence="5" id="KW-0812">Transmembrane</keyword>
<keyword evidence="2" id="KW-0964">Secreted</keyword>
<dbReference type="Pfam" id="PF01391">
    <property type="entry name" value="Collagen"/>
    <property type="match status" value="1"/>
</dbReference>
<evidence type="ECO:0000256" key="5">
    <source>
        <dbReference type="SAM" id="Phobius"/>
    </source>
</evidence>
<feature type="compositionally biased region" description="Basic residues" evidence="4">
    <location>
        <begin position="12"/>
        <end position="21"/>
    </location>
</feature>
<evidence type="ECO:0000259" key="6">
    <source>
        <dbReference type="PROSITE" id="PS51132"/>
    </source>
</evidence>
<keyword evidence="5" id="KW-0472">Membrane</keyword>
<dbReference type="Proteomes" id="UP000887565">
    <property type="component" value="Unplaced"/>
</dbReference>
<organism evidence="7 8">
    <name type="scientific">Romanomermis culicivorax</name>
    <name type="common">Nematode worm</name>
    <dbReference type="NCBI Taxonomy" id="13658"/>
    <lineage>
        <taxon>Eukaryota</taxon>
        <taxon>Metazoa</taxon>
        <taxon>Ecdysozoa</taxon>
        <taxon>Nematoda</taxon>
        <taxon>Enoplea</taxon>
        <taxon>Dorylaimia</taxon>
        <taxon>Mermithida</taxon>
        <taxon>Mermithoidea</taxon>
        <taxon>Mermithidae</taxon>
        <taxon>Romanomermis</taxon>
    </lineage>
</organism>
<evidence type="ECO:0000313" key="8">
    <source>
        <dbReference type="WBParaSite" id="nRc.2.0.1.t34826-RA"/>
    </source>
</evidence>
<reference evidence="8" key="1">
    <citation type="submission" date="2022-11" db="UniProtKB">
        <authorList>
            <consortium name="WormBaseParasite"/>
        </authorList>
    </citation>
    <scope>IDENTIFICATION</scope>
</reference>
<comment type="caution">
    <text evidence="3">Lacks conserved residue(s) required for the propagation of feature annotation.</text>
</comment>
<comment type="subcellular location">
    <subcellularLocation>
        <location evidence="1">Secreted</location>
    </subcellularLocation>
</comment>
<dbReference type="GO" id="GO:0005615">
    <property type="term" value="C:extracellular space"/>
    <property type="evidence" value="ECO:0007669"/>
    <property type="project" value="TreeGrafter"/>
</dbReference>
<keyword evidence="5" id="KW-1133">Transmembrane helix</keyword>
<dbReference type="InterPro" id="IPR050605">
    <property type="entry name" value="Olfactomedin-like_domain"/>
</dbReference>
<evidence type="ECO:0000256" key="3">
    <source>
        <dbReference type="PROSITE-ProRule" id="PRU00446"/>
    </source>
</evidence>
<dbReference type="WBParaSite" id="nRc.2.0.1.t34826-RA">
    <property type="protein sequence ID" value="nRc.2.0.1.t34826-RA"/>
    <property type="gene ID" value="nRc.2.0.1.g34826"/>
</dbReference>